<dbReference type="HOGENOM" id="CLU_2859080_0_0_4"/>
<dbReference type="KEGG" id="bmj:BMULJ_05812"/>
<evidence type="ECO:0008006" key="3">
    <source>
        <dbReference type="Google" id="ProtNLM"/>
    </source>
</evidence>
<reference evidence="1 2" key="1">
    <citation type="submission" date="2007-04" db="EMBL/GenBank/DDBJ databases">
        <title>Complete genome sequence of Burkholderia multivorans ATCC 17616.</title>
        <authorList>
            <person name="Ohtsubo Y."/>
            <person name="Yamashita A."/>
            <person name="Kurokawa K."/>
            <person name="Takami H."/>
            <person name="Yuhara S."/>
            <person name="Nishiyama E."/>
            <person name="Endo R."/>
            <person name="Miyazaki R."/>
            <person name="Ono A."/>
            <person name="Yano K."/>
            <person name="Ito M."/>
            <person name="Sota M."/>
            <person name="Yuji N."/>
            <person name="Hattori M."/>
            <person name="Tsuda M."/>
        </authorList>
    </citation>
    <scope>NUCLEOTIDE SEQUENCE [LARGE SCALE GENOMIC DNA]</scope>
    <source>
        <strain evidence="2">ATCC 17616 / 249</strain>
    </source>
</reference>
<evidence type="ECO:0000313" key="1">
    <source>
        <dbReference type="EMBL" id="BAG47621.1"/>
    </source>
</evidence>
<sequence length="64" mass="7007">MSCSLRDDVLAVFARSCEEGEFEVAEHLLCAIEVIALQSLDFEQLDVAYAFLGRSLTNGQTGSH</sequence>
<dbReference type="RefSeq" id="WP_012464904.1">
    <property type="nucleotide sequence ID" value="NC_010087.1"/>
</dbReference>
<dbReference type="EMBL" id="AP009387">
    <property type="protein sequence ID" value="BAG47621.1"/>
    <property type="molecule type" value="Genomic_DNA"/>
</dbReference>
<keyword evidence="2" id="KW-1185">Reference proteome</keyword>
<dbReference type="Proteomes" id="UP000008815">
    <property type="component" value="Chromosome 3"/>
</dbReference>
<accession>A0A0H3KVB1</accession>
<name>A0A0H3KVB1_BURM1</name>
<dbReference type="AlphaFoldDB" id="A0A0H3KVB1"/>
<proteinExistence type="predicted"/>
<gene>
    <name evidence="1" type="ordered locus">BMULJ_05812</name>
</gene>
<protein>
    <recommendedName>
        <fullName evidence="3">Bacteriophage protein</fullName>
    </recommendedName>
</protein>
<organism evidence="1 2">
    <name type="scientific">Burkholderia multivorans (strain ATCC 17616 / 249)</name>
    <dbReference type="NCBI Taxonomy" id="395019"/>
    <lineage>
        <taxon>Bacteria</taxon>
        <taxon>Pseudomonadati</taxon>
        <taxon>Pseudomonadota</taxon>
        <taxon>Betaproteobacteria</taxon>
        <taxon>Burkholderiales</taxon>
        <taxon>Burkholderiaceae</taxon>
        <taxon>Burkholderia</taxon>
        <taxon>Burkholderia cepacia complex</taxon>
    </lineage>
</organism>
<evidence type="ECO:0000313" key="2">
    <source>
        <dbReference type="Proteomes" id="UP000008815"/>
    </source>
</evidence>